<proteinExistence type="inferred from homology"/>
<accession>A0ABD0M4F2</accession>
<dbReference type="InterPro" id="IPR023235">
    <property type="entry name" value="FAM105"/>
</dbReference>
<dbReference type="Pfam" id="PF16218">
    <property type="entry name" value="Peptidase_C101"/>
    <property type="match status" value="1"/>
</dbReference>
<comment type="similarity">
    <text evidence="2">Belongs to the peptidase C65 family. Otulin subfamily.</text>
</comment>
<feature type="non-terminal residue" evidence="4">
    <location>
        <position position="1"/>
    </location>
</feature>
<dbReference type="GO" id="GO:0005737">
    <property type="term" value="C:cytoplasm"/>
    <property type="evidence" value="ECO:0007669"/>
    <property type="project" value="UniProtKB-SubCell"/>
</dbReference>
<keyword evidence="3" id="KW-0963">Cytoplasm</keyword>
<dbReference type="PRINTS" id="PR02055">
    <property type="entry name" value="PROTEINF105"/>
</dbReference>
<evidence type="ECO:0008006" key="6">
    <source>
        <dbReference type="Google" id="ProtNLM"/>
    </source>
</evidence>
<evidence type="ECO:0000313" key="4">
    <source>
        <dbReference type="EMBL" id="KAK7506795.1"/>
    </source>
</evidence>
<comment type="caution">
    <text evidence="4">The sequence shown here is derived from an EMBL/GenBank/DDBJ whole genome shotgun (WGS) entry which is preliminary data.</text>
</comment>
<evidence type="ECO:0000256" key="2">
    <source>
        <dbReference type="ARBA" id="ARBA00010267"/>
    </source>
</evidence>
<dbReference type="PANTHER" id="PTHR33662">
    <property type="entry name" value="OTU DEUBIQUITINASE WITH LINEAR LINKAGE-SPECIFICITY A-RELATED"/>
    <property type="match status" value="1"/>
</dbReference>
<protein>
    <recommendedName>
        <fullName evidence="6">OTU domain-containing protein</fullName>
    </recommendedName>
</protein>
<reference evidence="4 5" key="1">
    <citation type="journal article" date="2023" name="Sci. Data">
        <title>Genome assembly of the Korean intertidal mud-creeper Batillaria attramentaria.</title>
        <authorList>
            <person name="Patra A.K."/>
            <person name="Ho P.T."/>
            <person name="Jun S."/>
            <person name="Lee S.J."/>
            <person name="Kim Y."/>
            <person name="Won Y.J."/>
        </authorList>
    </citation>
    <scope>NUCLEOTIDE SEQUENCE [LARGE SCALE GENOMIC DNA]</scope>
    <source>
        <strain evidence="4">Wonlab-2016</strain>
    </source>
</reference>
<dbReference type="PANTHER" id="PTHR33662:SF1">
    <property type="entry name" value="INACTIVE UBIQUITIN THIOESTERASE OTULINL"/>
    <property type="match status" value="1"/>
</dbReference>
<dbReference type="EMBL" id="JACVVK020000005">
    <property type="protein sequence ID" value="KAK7506795.1"/>
    <property type="molecule type" value="Genomic_DNA"/>
</dbReference>
<evidence type="ECO:0000313" key="5">
    <source>
        <dbReference type="Proteomes" id="UP001519460"/>
    </source>
</evidence>
<dbReference type="AlphaFoldDB" id="A0ABD0M4F2"/>
<comment type="subcellular location">
    <subcellularLocation>
        <location evidence="1">Cytoplasm</location>
    </subcellularLocation>
</comment>
<gene>
    <name evidence="4" type="ORF">BaRGS_00001646</name>
</gene>
<evidence type="ECO:0000256" key="1">
    <source>
        <dbReference type="ARBA" id="ARBA00004496"/>
    </source>
</evidence>
<evidence type="ECO:0000256" key="3">
    <source>
        <dbReference type="ARBA" id="ARBA00022490"/>
    </source>
</evidence>
<organism evidence="4 5">
    <name type="scientific">Batillaria attramentaria</name>
    <dbReference type="NCBI Taxonomy" id="370345"/>
    <lineage>
        <taxon>Eukaryota</taxon>
        <taxon>Metazoa</taxon>
        <taxon>Spiralia</taxon>
        <taxon>Lophotrochozoa</taxon>
        <taxon>Mollusca</taxon>
        <taxon>Gastropoda</taxon>
        <taxon>Caenogastropoda</taxon>
        <taxon>Sorbeoconcha</taxon>
        <taxon>Cerithioidea</taxon>
        <taxon>Batillariidae</taxon>
        <taxon>Batillaria</taxon>
    </lineage>
</organism>
<sequence length="57" mass="6457">VEMCLLGHSLGVKLRVARLDHHGQEDFDVSFPDEAPDDWPSAFLLAEDDRHYNVPVP</sequence>
<name>A0ABD0M4F2_9CAEN</name>
<dbReference type="Proteomes" id="UP001519460">
    <property type="component" value="Unassembled WGS sequence"/>
</dbReference>
<keyword evidence="5" id="KW-1185">Reference proteome</keyword>